<evidence type="ECO:0000313" key="1">
    <source>
        <dbReference type="EMBL" id="GGE07418.1"/>
    </source>
</evidence>
<dbReference type="AlphaFoldDB" id="A0A917E5U5"/>
<accession>A0A917E5U5</accession>
<evidence type="ECO:0000313" key="2">
    <source>
        <dbReference type="Proteomes" id="UP000599688"/>
    </source>
</evidence>
<evidence type="ECO:0008006" key="3">
    <source>
        <dbReference type="Google" id="ProtNLM"/>
    </source>
</evidence>
<dbReference type="RefSeq" id="WP_188405304.1">
    <property type="nucleotide sequence ID" value="NZ_BMGL01000003.1"/>
</dbReference>
<name>A0A917E5U5_9FLAO</name>
<comment type="caution">
    <text evidence="1">The sequence shown here is derived from an EMBL/GenBank/DDBJ whole genome shotgun (WGS) entry which is preliminary data.</text>
</comment>
<keyword evidence="2" id="KW-1185">Reference proteome</keyword>
<dbReference type="EMBL" id="BMGL01000003">
    <property type="protein sequence ID" value="GGE07418.1"/>
    <property type="molecule type" value="Genomic_DNA"/>
</dbReference>
<sequence>MKYTTQIDIDLPLKKVIAIFEDSSKLSCWQRGLQSTKLIYGKNGEVGAKRKLKINLEGQRITMFETIVDKKLPHYWHGLYTGKGFTSIQKNYFNEIEQGKTHWKCESEFKFTGFMVLISKILPEIFKKRSNAVMKDFKAFAEQI</sequence>
<protein>
    <recommendedName>
        <fullName evidence="3">Polyketide cyclase / dehydrase and lipid transport</fullName>
    </recommendedName>
</protein>
<dbReference type="Gene3D" id="3.30.530.20">
    <property type="match status" value="1"/>
</dbReference>
<proteinExistence type="predicted"/>
<reference evidence="1 2" key="1">
    <citation type="journal article" date="2014" name="Int. J. Syst. Evol. Microbiol.">
        <title>Complete genome sequence of Corynebacterium casei LMG S-19264T (=DSM 44701T), isolated from a smear-ripened cheese.</title>
        <authorList>
            <consortium name="US DOE Joint Genome Institute (JGI-PGF)"/>
            <person name="Walter F."/>
            <person name="Albersmeier A."/>
            <person name="Kalinowski J."/>
            <person name="Ruckert C."/>
        </authorList>
    </citation>
    <scope>NUCLEOTIDE SEQUENCE [LARGE SCALE GENOMIC DNA]</scope>
    <source>
        <strain evidence="1 2">CGMCC 1.12925</strain>
    </source>
</reference>
<gene>
    <name evidence="1" type="ORF">GCM10010831_06140</name>
</gene>
<dbReference type="InterPro" id="IPR023393">
    <property type="entry name" value="START-like_dom_sf"/>
</dbReference>
<dbReference type="SUPFAM" id="SSF55961">
    <property type="entry name" value="Bet v1-like"/>
    <property type="match status" value="1"/>
</dbReference>
<dbReference type="Proteomes" id="UP000599688">
    <property type="component" value="Unassembled WGS sequence"/>
</dbReference>
<organism evidence="1 2">
    <name type="scientific">Psychroflexus salis</name>
    <dbReference type="NCBI Taxonomy" id="1526574"/>
    <lineage>
        <taxon>Bacteria</taxon>
        <taxon>Pseudomonadati</taxon>
        <taxon>Bacteroidota</taxon>
        <taxon>Flavobacteriia</taxon>
        <taxon>Flavobacteriales</taxon>
        <taxon>Flavobacteriaceae</taxon>
        <taxon>Psychroflexus</taxon>
    </lineage>
</organism>